<accession>A0A927R3E7</accession>
<organism evidence="4 5">
    <name type="scientific">Sporosarcina limicola</name>
    <dbReference type="NCBI Taxonomy" id="34101"/>
    <lineage>
        <taxon>Bacteria</taxon>
        <taxon>Bacillati</taxon>
        <taxon>Bacillota</taxon>
        <taxon>Bacilli</taxon>
        <taxon>Bacillales</taxon>
        <taxon>Caryophanaceae</taxon>
        <taxon>Sporosarcina</taxon>
    </lineage>
</organism>
<feature type="domain" description="Carbohydrate kinase PfkB" evidence="3">
    <location>
        <begin position="5"/>
        <end position="68"/>
    </location>
</feature>
<dbReference type="Pfam" id="PF00294">
    <property type="entry name" value="PfkB"/>
    <property type="match status" value="1"/>
</dbReference>
<keyword evidence="2 4" id="KW-0418">Kinase</keyword>
<protein>
    <submittedName>
        <fullName evidence="4">Sugar/nucleoside kinase (Ribokinase family)</fullName>
    </submittedName>
</protein>
<evidence type="ECO:0000313" key="4">
    <source>
        <dbReference type="EMBL" id="MBE1553683.1"/>
    </source>
</evidence>
<dbReference type="EMBL" id="JADBEL010000003">
    <property type="protein sequence ID" value="MBE1553683.1"/>
    <property type="molecule type" value="Genomic_DNA"/>
</dbReference>
<dbReference type="Proteomes" id="UP000658225">
    <property type="component" value="Unassembled WGS sequence"/>
</dbReference>
<comment type="caution">
    <text evidence="4">The sequence shown here is derived from an EMBL/GenBank/DDBJ whole genome shotgun (WGS) entry which is preliminary data.</text>
</comment>
<gene>
    <name evidence="4" type="ORF">H4683_000757</name>
</gene>
<dbReference type="SUPFAM" id="SSF53613">
    <property type="entry name" value="Ribokinase-like"/>
    <property type="match status" value="1"/>
</dbReference>
<dbReference type="AlphaFoldDB" id="A0A927R3E7"/>
<dbReference type="InterPro" id="IPR011611">
    <property type="entry name" value="PfkB_dom"/>
</dbReference>
<reference evidence="4" key="1">
    <citation type="submission" date="2020-10" db="EMBL/GenBank/DDBJ databases">
        <title>Genomic Encyclopedia of Type Strains, Phase IV (KMG-IV): sequencing the most valuable type-strain genomes for metagenomic binning, comparative biology and taxonomic classification.</title>
        <authorList>
            <person name="Goeker M."/>
        </authorList>
    </citation>
    <scope>NUCLEOTIDE SEQUENCE</scope>
    <source>
        <strain evidence="4">DSM 13886</strain>
    </source>
</reference>
<dbReference type="InterPro" id="IPR029056">
    <property type="entry name" value="Ribokinase-like"/>
</dbReference>
<keyword evidence="5" id="KW-1185">Reference proteome</keyword>
<dbReference type="GO" id="GO:0016301">
    <property type="term" value="F:kinase activity"/>
    <property type="evidence" value="ECO:0007669"/>
    <property type="project" value="UniProtKB-KW"/>
</dbReference>
<evidence type="ECO:0000313" key="5">
    <source>
        <dbReference type="Proteomes" id="UP000658225"/>
    </source>
</evidence>
<sequence>MRKTAALCIQKNQQVSVPGISVDVVDVTGAGDTFCSSFVYALNKSDNLAVVANFANAAGDRTVTVMGPWGGVSSSEEILDFMKQKGLFSGNEYNCFLG</sequence>
<name>A0A927R3E7_9BACL</name>
<evidence type="ECO:0000256" key="1">
    <source>
        <dbReference type="ARBA" id="ARBA00022679"/>
    </source>
</evidence>
<proteinExistence type="predicted"/>
<dbReference type="Gene3D" id="3.40.1190.20">
    <property type="match status" value="1"/>
</dbReference>
<dbReference type="RefSeq" id="WP_192597504.1">
    <property type="nucleotide sequence ID" value="NZ_JADBEL010000003.1"/>
</dbReference>
<dbReference type="PANTHER" id="PTHR10584">
    <property type="entry name" value="SUGAR KINASE"/>
    <property type="match status" value="1"/>
</dbReference>
<dbReference type="PANTHER" id="PTHR10584:SF166">
    <property type="entry name" value="RIBOKINASE"/>
    <property type="match status" value="1"/>
</dbReference>
<evidence type="ECO:0000259" key="3">
    <source>
        <dbReference type="Pfam" id="PF00294"/>
    </source>
</evidence>
<keyword evidence="1" id="KW-0808">Transferase</keyword>
<evidence type="ECO:0000256" key="2">
    <source>
        <dbReference type="ARBA" id="ARBA00022777"/>
    </source>
</evidence>